<dbReference type="Gene3D" id="3.40.50.720">
    <property type="entry name" value="NAD(P)-binding Rossmann-like Domain"/>
    <property type="match status" value="1"/>
</dbReference>
<accession>A0A382C7E0</accession>
<dbReference type="PANTHER" id="PTHR43377:SF8">
    <property type="entry name" value="BLR3664 PROTEIN"/>
    <property type="match status" value="1"/>
</dbReference>
<name>A0A382C7E0_9ZZZZ</name>
<dbReference type="InterPro" id="IPR000683">
    <property type="entry name" value="Gfo/Idh/MocA-like_OxRdtase_N"/>
</dbReference>
<evidence type="ECO:0008006" key="4">
    <source>
        <dbReference type="Google" id="ProtNLM"/>
    </source>
</evidence>
<evidence type="ECO:0000313" key="3">
    <source>
        <dbReference type="EMBL" id="SVB21970.1"/>
    </source>
</evidence>
<feature type="non-terminal residue" evidence="3">
    <location>
        <position position="1"/>
    </location>
</feature>
<dbReference type="GO" id="GO:0000166">
    <property type="term" value="F:nucleotide binding"/>
    <property type="evidence" value="ECO:0007669"/>
    <property type="project" value="InterPro"/>
</dbReference>
<feature type="domain" description="Gfo/Idh/MocA-like oxidoreductase N-terminal" evidence="1">
    <location>
        <begin position="5"/>
        <end position="122"/>
    </location>
</feature>
<dbReference type="Pfam" id="PF22725">
    <property type="entry name" value="GFO_IDH_MocA_C3"/>
    <property type="match status" value="1"/>
</dbReference>
<dbReference type="Pfam" id="PF01408">
    <property type="entry name" value="GFO_IDH_MocA"/>
    <property type="match status" value="1"/>
</dbReference>
<dbReference type="PANTHER" id="PTHR43377">
    <property type="entry name" value="BILIVERDIN REDUCTASE A"/>
    <property type="match status" value="1"/>
</dbReference>
<sequence length="354" mass="38334">VNPAIRIGIVGAGEMGQRHAKLVADSNIAVMAGFADPDPSVALNSVFAKVRHYRDHLKLIKAETPDGIIIAAPNAHHVPVAIDCLAAGIPVLLEKPVADSVESGRTLVAEQRKSGVTVLVGHHRRFDPAVDAARRLINDGSIGQLLAVQTTWVTRKPEHYYQVKWRTERSSGGFILINLIHDIDMLRYLCGEIISVYADLDSVGRSLAVADTAAVTLRFQNGILGTVTASDACVSAWGWEQATGENPIVPVTGQGAVRFFGTAGSLDFPTLKLWRDAADGDGTWDRVLASKNITLNRERSALKDQLSHFCALIKNDEQEPRVTVEDGLATLVATTAIMESAEQKRPITIDQIER</sequence>
<dbReference type="SUPFAM" id="SSF55347">
    <property type="entry name" value="Glyceraldehyde-3-phosphate dehydrogenase-like, C-terminal domain"/>
    <property type="match status" value="1"/>
</dbReference>
<dbReference type="Gene3D" id="3.30.360.10">
    <property type="entry name" value="Dihydrodipicolinate Reductase, domain 2"/>
    <property type="match status" value="1"/>
</dbReference>
<reference evidence="3" key="1">
    <citation type="submission" date="2018-05" db="EMBL/GenBank/DDBJ databases">
        <authorList>
            <person name="Lanie J.A."/>
            <person name="Ng W.-L."/>
            <person name="Kazmierczak K.M."/>
            <person name="Andrzejewski T.M."/>
            <person name="Davidsen T.M."/>
            <person name="Wayne K.J."/>
            <person name="Tettelin H."/>
            <person name="Glass J.I."/>
            <person name="Rusch D."/>
            <person name="Podicherti R."/>
            <person name="Tsui H.-C.T."/>
            <person name="Winkler M.E."/>
        </authorList>
    </citation>
    <scope>NUCLEOTIDE SEQUENCE</scope>
</reference>
<protein>
    <recommendedName>
        <fullName evidence="4">Gfo/Idh/MocA-like oxidoreductase N-terminal domain-containing protein</fullName>
    </recommendedName>
</protein>
<dbReference type="SUPFAM" id="SSF51735">
    <property type="entry name" value="NAD(P)-binding Rossmann-fold domains"/>
    <property type="match status" value="1"/>
</dbReference>
<feature type="domain" description="GFO/IDH/MocA-like oxidoreductase" evidence="2">
    <location>
        <begin position="132"/>
        <end position="266"/>
    </location>
</feature>
<dbReference type="InterPro" id="IPR036291">
    <property type="entry name" value="NAD(P)-bd_dom_sf"/>
</dbReference>
<evidence type="ECO:0000259" key="1">
    <source>
        <dbReference type="Pfam" id="PF01408"/>
    </source>
</evidence>
<proteinExistence type="predicted"/>
<gene>
    <name evidence="3" type="ORF">METZ01_LOCUS174824</name>
</gene>
<dbReference type="InterPro" id="IPR055170">
    <property type="entry name" value="GFO_IDH_MocA-like_dom"/>
</dbReference>
<evidence type="ECO:0000259" key="2">
    <source>
        <dbReference type="Pfam" id="PF22725"/>
    </source>
</evidence>
<dbReference type="EMBL" id="UINC01033151">
    <property type="protein sequence ID" value="SVB21970.1"/>
    <property type="molecule type" value="Genomic_DNA"/>
</dbReference>
<dbReference type="AlphaFoldDB" id="A0A382C7E0"/>
<dbReference type="InterPro" id="IPR051450">
    <property type="entry name" value="Gfo/Idh/MocA_Oxidoreductases"/>
</dbReference>
<organism evidence="3">
    <name type="scientific">marine metagenome</name>
    <dbReference type="NCBI Taxonomy" id="408172"/>
    <lineage>
        <taxon>unclassified sequences</taxon>
        <taxon>metagenomes</taxon>
        <taxon>ecological metagenomes</taxon>
    </lineage>
</organism>